<reference evidence="10 11" key="1">
    <citation type="submission" date="2020-08" db="EMBL/GenBank/DDBJ databases">
        <title>Sequencing the genomes of 1000 actinobacteria strains.</title>
        <authorList>
            <person name="Klenk H.-P."/>
        </authorList>
    </citation>
    <scope>NUCLEOTIDE SEQUENCE [LARGE SCALE GENOMIC DNA]</scope>
    <source>
        <strain evidence="10 11">DSM 105784</strain>
    </source>
</reference>
<gene>
    <name evidence="10" type="ORF">HD599_003211</name>
</gene>
<dbReference type="InterPro" id="IPR036259">
    <property type="entry name" value="MFS_trans_sf"/>
</dbReference>
<evidence type="ECO:0000256" key="6">
    <source>
        <dbReference type="ARBA" id="ARBA00023136"/>
    </source>
</evidence>
<feature type="transmembrane region" description="Helical" evidence="7">
    <location>
        <begin position="298"/>
        <end position="326"/>
    </location>
</feature>
<evidence type="ECO:0000259" key="9">
    <source>
        <dbReference type="PROSITE" id="PS50850"/>
    </source>
</evidence>
<dbReference type="EMBL" id="JACHMJ010000001">
    <property type="protein sequence ID" value="MBB5844888.1"/>
    <property type="molecule type" value="Genomic_DNA"/>
</dbReference>
<evidence type="ECO:0000256" key="3">
    <source>
        <dbReference type="ARBA" id="ARBA00022475"/>
    </source>
</evidence>
<dbReference type="InterPro" id="IPR011701">
    <property type="entry name" value="MFS"/>
</dbReference>
<keyword evidence="6 7" id="KW-0472">Membrane</keyword>
<dbReference type="Proteomes" id="UP000536685">
    <property type="component" value="Unassembled WGS sequence"/>
</dbReference>
<keyword evidence="5 7" id="KW-1133">Transmembrane helix</keyword>
<feature type="chain" id="PRO_5039239138" evidence="8">
    <location>
        <begin position="26"/>
        <end position="402"/>
    </location>
</feature>
<evidence type="ECO:0000256" key="7">
    <source>
        <dbReference type="SAM" id="Phobius"/>
    </source>
</evidence>
<feature type="transmembrane region" description="Helical" evidence="7">
    <location>
        <begin position="41"/>
        <end position="62"/>
    </location>
</feature>
<organism evidence="10 11">
    <name type="scientific">Conyzicola lurida</name>
    <dbReference type="NCBI Taxonomy" id="1172621"/>
    <lineage>
        <taxon>Bacteria</taxon>
        <taxon>Bacillati</taxon>
        <taxon>Actinomycetota</taxon>
        <taxon>Actinomycetes</taxon>
        <taxon>Micrococcales</taxon>
        <taxon>Microbacteriaceae</taxon>
        <taxon>Conyzicola</taxon>
    </lineage>
</organism>
<name>A0A841ARG0_9MICO</name>
<feature type="transmembrane region" description="Helical" evidence="7">
    <location>
        <begin position="206"/>
        <end position="233"/>
    </location>
</feature>
<keyword evidence="11" id="KW-1185">Reference proteome</keyword>
<evidence type="ECO:0000256" key="8">
    <source>
        <dbReference type="SAM" id="SignalP"/>
    </source>
</evidence>
<dbReference type="PANTHER" id="PTHR23517">
    <property type="entry name" value="RESISTANCE PROTEIN MDTM, PUTATIVE-RELATED-RELATED"/>
    <property type="match status" value="1"/>
</dbReference>
<dbReference type="SUPFAM" id="SSF103473">
    <property type="entry name" value="MFS general substrate transporter"/>
    <property type="match status" value="1"/>
</dbReference>
<dbReference type="AlphaFoldDB" id="A0A841ARG0"/>
<evidence type="ECO:0000256" key="4">
    <source>
        <dbReference type="ARBA" id="ARBA00022692"/>
    </source>
</evidence>
<evidence type="ECO:0000313" key="11">
    <source>
        <dbReference type="Proteomes" id="UP000536685"/>
    </source>
</evidence>
<dbReference type="Gene3D" id="1.20.1250.20">
    <property type="entry name" value="MFS general substrate transporter like domains"/>
    <property type="match status" value="1"/>
</dbReference>
<proteinExistence type="predicted"/>
<dbReference type="InterPro" id="IPR050171">
    <property type="entry name" value="MFS_Transporters"/>
</dbReference>
<dbReference type="InterPro" id="IPR020846">
    <property type="entry name" value="MFS_dom"/>
</dbReference>
<feature type="domain" description="Major facilitator superfamily (MFS) profile" evidence="9">
    <location>
        <begin position="1"/>
        <end position="393"/>
    </location>
</feature>
<dbReference type="GO" id="GO:0005886">
    <property type="term" value="C:plasma membrane"/>
    <property type="evidence" value="ECO:0007669"/>
    <property type="project" value="UniProtKB-SubCell"/>
</dbReference>
<feature type="transmembrane region" description="Helical" evidence="7">
    <location>
        <begin position="165"/>
        <end position="185"/>
    </location>
</feature>
<feature type="transmembrane region" description="Helical" evidence="7">
    <location>
        <begin position="136"/>
        <end position="159"/>
    </location>
</feature>
<keyword evidence="8" id="KW-0732">Signal</keyword>
<dbReference type="PANTHER" id="PTHR23517:SF13">
    <property type="entry name" value="MAJOR FACILITATOR SUPERFAMILY MFS_1"/>
    <property type="match status" value="1"/>
</dbReference>
<sequence>MRTLSRRSSFWVAASVAAIALWTSAAPTVTYPLYAAEWDLATATTTAIFAVYPITLVVALAVFGNLSDYVGRRVAILTGLAASLLGVILFAVAPSVEWLFAGRALMGLGVALSLSPATAAVVEFSAPGQAKRAGSVTTAATAVGLVLSMLVGGALIEYAPLPTHLNFVVLSAFIAVVGVFAWFLPRHSPDVAAGRWRPRGIVVPRGIRHFFAIGALSLVSAFALGVIFLSLGADIAQTLIGSDNALVNGSLLAVNAAMIAVAAILLRNVAPVTLVMLGAVTTVVGIGVLLASSLQHSLALFLVAAVITGFGYSMLFSGGLGTVSAAAPAHHRAGTLSAVYLVAYFFQGATALFLGSLATGYDLQFALEIGAVVVTVFSVTALVLGLTLGRGTATATEPAPAA</sequence>
<keyword evidence="3" id="KW-1003">Cell membrane</keyword>
<evidence type="ECO:0000256" key="5">
    <source>
        <dbReference type="ARBA" id="ARBA00022989"/>
    </source>
</evidence>
<keyword evidence="4 7" id="KW-0812">Transmembrane</keyword>
<dbReference type="GO" id="GO:0022857">
    <property type="term" value="F:transmembrane transporter activity"/>
    <property type="evidence" value="ECO:0007669"/>
    <property type="project" value="InterPro"/>
</dbReference>
<protein>
    <submittedName>
        <fullName evidence="10">MFS family permease</fullName>
    </submittedName>
</protein>
<accession>A0A841ARG0</accession>
<feature type="signal peptide" evidence="8">
    <location>
        <begin position="1"/>
        <end position="25"/>
    </location>
</feature>
<feature type="transmembrane region" description="Helical" evidence="7">
    <location>
        <begin position="245"/>
        <end position="266"/>
    </location>
</feature>
<feature type="transmembrane region" description="Helical" evidence="7">
    <location>
        <begin position="273"/>
        <end position="292"/>
    </location>
</feature>
<evidence type="ECO:0000313" key="10">
    <source>
        <dbReference type="EMBL" id="MBB5844888.1"/>
    </source>
</evidence>
<dbReference type="RefSeq" id="WP_184239482.1">
    <property type="nucleotide sequence ID" value="NZ_JACHMJ010000001.1"/>
</dbReference>
<feature type="transmembrane region" description="Helical" evidence="7">
    <location>
        <begin position="365"/>
        <end position="388"/>
    </location>
</feature>
<comment type="caution">
    <text evidence="10">The sequence shown here is derived from an EMBL/GenBank/DDBJ whole genome shotgun (WGS) entry which is preliminary data.</text>
</comment>
<feature type="transmembrane region" description="Helical" evidence="7">
    <location>
        <begin position="338"/>
        <end position="359"/>
    </location>
</feature>
<keyword evidence="2" id="KW-0813">Transport</keyword>
<evidence type="ECO:0000256" key="1">
    <source>
        <dbReference type="ARBA" id="ARBA00004651"/>
    </source>
</evidence>
<dbReference type="PROSITE" id="PS50850">
    <property type="entry name" value="MFS"/>
    <property type="match status" value="1"/>
</dbReference>
<evidence type="ECO:0000256" key="2">
    <source>
        <dbReference type="ARBA" id="ARBA00022448"/>
    </source>
</evidence>
<dbReference type="Pfam" id="PF07690">
    <property type="entry name" value="MFS_1"/>
    <property type="match status" value="1"/>
</dbReference>
<feature type="transmembrane region" description="Helical" evidence="7">
    <location>
        <begin position="74"/>
        <end position="93"/>
    </location>
</feature>
<comment type="subcellular location">
    <subcellularLocation>
        <location evidence="1">Cell membrane</location>
        <topology evidence="1">Multi-pass membrane protein</topology>
    </subcellularLocation>
</comment>